<keyword evidence="2" id="KW-1185">Reference proteome</keyword>
<reference evidence="1 2" key="1">
    <citation type="submission" date="2018-02" db="EMBL/GenBank/DDBJ databases">
        <title>FDA/CDC Antimicrobial Resistant Isolate Bank Genome Sequencing.</title>
        <authorList>
            <person name="Benahmed F.H."/>
            <person name="Lutgring J.D."/>
            <person name="Yoo B."/>
            <person name="Machado M."/>
            <person name="Brown A."/>
            <person name="McAllister G."/>
            <person name="Perry A."/>
            <person name="Halpin A.L."/>
            <person name="Vavikolanu K."/>
            <person name="Ott S."/>
            <person name="Zhao X."/>
            <person name="Tallon L.J."/>
            <person name="Sadzewicz L."/>
            <person name="Aluvathingal J."/>
            <person name="Nadendla S."/>
            <person name="Voskania-kordi A."/>
            <person name="Simonyan V."/>
            <person name="Patel J."/>
            <person name="Shawar R.M."/>
        </authorList>
    </citation>
    <scope>NUCLEOTIDE SEQUENCE [LARGE SCALE GENOMIC DNA]</scope>
    <source>
        <strain evidence="1 2">AR_0356</strain>
    </source>
</reference>
<dbReference type="AlphaFoldDB" id="A0A2R3IWC8"/>
<name>A0A2R3IWC8_9PSED</name>
<organism evidence="1 2">
    <name type="scientific">Pseudomonas paraeruginosa</name>
    <dbReference type="NCBI Taxonomy" id="2994495"/>
    <lineage>
        <taxon>Bacteria</taxon>
        <taxon>Pseudomonadati</taxon>
        <taxon>Pseudomonadota</taxon>
        <taxon>Gammaproteobacteria</taxon>
        <taxon>Pseudomonadales</taxon>
        <taxon>Pseudomonadaceae</taxon>
        <taxon>Pseudomonas</taxon>
    </lineage>
</organism>
<proteinExistence type="predicted"/>
<protein>
    <submittedName>
        <fullName evidence="1">Uncharacterized protein</fullName>
    </submittedName>
</protein>
<gene>
    <name evidence="1" type="ORF">CSB93_0688</name>
</gene>
<accession>A0A2R3IWC8</accession>
<evidence type="ECO:0000313" key="2">
    <source>
        <dbReference type="Proteomes" id="UP000238390"/>
    </source>
</evidence>
<evidence type="ECO:0000313" key="1">
    <source>
        <dbReference type="EMBL" id="AVK05917.1"/>
    </source>
</evidence>
<dbReference type="EMBL" id="CP027169">
    <property type="protein sequence ID" value="AVK05917.1"/>
    <property type="molecule type" value="Genomic_DNA"/>
</dbReference>
<sequence length="46" mass="4886">MLKMKTAAQASMPVVKPVGRSAAPACEANDVAGIIRRWPYEGISRG</sequence>
<dbReference type="Proteomes" id="UP000238390">
    <property type="component" value="Chromosome"/>
</dbReference>